<reference evidence="2 3" key="1">
    <citation type="journal article" date="2019" name="Sci. Rep.">
        <title>Orb-weaving spider Araneus ventricosus genome elucidates the spidroin gene catalogue.</title>
        <authorList>
            <person name="Kono N."/>
            <person name="Nakamura H."/>
            <person name="Ohtoshi R."/>
            <person name="Moran D.A.P."/>
            <person name="Shinohara A."/>
            <person name="Yoshida Y."/>
            <person name="Fujiwara M."/>
            <person name="Mori M."/>
            <person name="Tomita M."/>
            <person name="Arakawa K."/>
        </authorList>
    </citation>
    <scope>NUCLEOTIDE SEQUENCE [LARGE SCALE GENOMIC DNA]</scope>
</reference>
<sequence length="133" mass="15692">MYEQCPAHKKSSNHTKAYELRLEFSKSIRLGRTVNSKNQKETKMKNGHWREVFKLLEYVDVFCDVEMIVRTRQAMIERRSDKGIQQILVAAHDLCNSIETESEFQELEVRPQKKKKQYGYESLDEAPPKEIQA</sequence>
<protein>
    <submittedName>
        <fullName evidence="2">Uncharacterized protein</fullName>
    </submittedName>
</protein>
<dbReference type="EMBL" id="BGPR01003431">
    <property type="protein sequence ID" value="GBM88057.1"/>
    <property type="molecule type" value="Genomic_DNA"/>
</dbReference>
<name>A0A4Y2JDB6_ARAVE</name>
<evidence type="ECO:0000313" key="3">
    <source>
        <dbReference type="Proteomes" id="UP000499080"/>
    </source>
</evidence>
<feature type="region of interest" description="Disordered" evidence="1">
    <location>
        <begin position="112"/>
        <end position="133"/>
    </location>
</feature>
<evidence type="ECO:0000256" key="1">
    <source>
        <dbReference type="SAM" id="MobiDB-lite"/>
    </source>
</evidence>
<organism evidence="2 3">
    <name type="scientific">Araneus ventricosus</name>
    <name type="common">Orbweaver spider</name>
    <name type="synonym">Epeira ventricosa</name>
    <dbReference type="NCBI Taxonomy" id="182803"/>
    <lineage>
        <taxon>Eukaryota</taxon>
        <taxon>Metazoa</taxon>
        <taxon>Ecdysozoa</taxon>
        <taxon>Arthropoda</taxon>
        <taxon>Chelicerata</taxon>
        <taxon>Arachnida</taxon>
        <taxon>Araneae</taxon>
        <taxon>Araneomorphae</taxon>
        <taxon>Entelegynae</taxon>
        <taxon>Araneoidea</taxon>
        <taxon>Araneidae</taxon>
        <taxon>Araneus</taxon>
    </lineage>
</organism>
<dbReference type="AlphaFoldDB" id="A0A4Y2JDB6"/>
<evidence type="ECO:0000313" key="2">
    <source>
        <dbReference type="EMBL" id="GBM88057.1"/>
    </source>
</evidence>
<gene>
    <name evidence="2" type="ORF">AVEN_215125_1</name>
</gene>
<proteinExistence type="predicted"/>
<keyword evidence="3" id="KW-1185">Reference proteome</keyword>
<comment type="caution">
    <text evidence="2">The sequence shown here is derived from an EMBL/GenBank/DDBJ whole genome shotgun (WGS) entry which is preliminary data.</text>
</comment>
<dbReference type="OrthoDB" id="6694091at2759"/>
<accession>A0A4Y2JDB6</accession>
<dbReference type="Proteomes" id="UP000499080">
    <property type="component" value="Unassembled WGS sequence"/>
</dbReference>